<accession>A0ABU5FQ67</accession>
<gene>
    <name evidence="1" type="ORF">SPC83_02960</name>
</gene>
<proteinExistence type="predicted"/>
<dbReference type="InterPro" id="IPR005502">
    <property type="entry name" value="Ribosyl_crysJ1"/>
</dbReference>
<name>A0ABU5FQ67_9STRE</name>
<organism evidence="1 2">
    <name type="scientific">Streptococcus wuxiensis</name>
    <dbReference type="NCBI Taxonomy" id="3095078"/>
    <lineage>
        <taxon>Bacteria</taxon>
        <taxon>Bacillati</taxon>
        <taxon>Bacillota</taxon>
        <taxon>Bacilli</taxon>
        <taxon>Lactobacillales</taxon>
        <taxon>Streptococcaceae</taxon>
        <taxon>Streptococcus</taxon>
    </lineage>
</organism>
<evidence type="ECO:0000313" key="1">
    <source>
        <dbReference type="EMBL" id="MDY4337088.1"/>
    </source>
</evidence>
<dbReference type="Gene3D" id="1.10.4080.10">
    <property type="entry name" value="ADP-ribosylation/Crystallin J1"/>
    <property type="match status" value="1"/>
</dbReference>
<dbReference type="EMBL" id="JAXHDO010000002">
    <property type="protein sequence ID" value="MDY4337088.1"/>
    <property type="molecule type" value="Genomic_DNA"/>
</dbReference>
<dbReference type="PANTHER" id="PTHR16222:SF12">
    <property type="entry name" value="ADP-RIBOSYLGLYCOHYDROLASE-RELATED"/>
    <property type="match status" value="1"/>
</dbReference>
<dbReference type="SUPFAM" id="SSF101478">
    <property type="entry name" value="ADP-ribosylglycohydrolase"/>
    <property type="match status" value="1"/>
</dbReference>
<dbReference type="PANTHER" id="PTHR16222">
    <property type="entry name" value="ADP-RIBOSYLGLYCOHYDROLASE"/>
    <property type="match status" value="1"/>
</dbReference>
<evidence type="ECO:0000313" key="2">
    <source>
        <dbReference type="Proteomes" id="UP001272345"/>
    </source>
</evidence>
<dbReference type="RefSeq" id="WP_320693597.1">
    <property type="nucleotide sequence ID" value="NZ_JAXHDO010000002.1"/>
</dbReference>
<protein>
    <submittedName>
        <fullName evidence="1">ADP-ribosylglycohydrolase family protein</fullName>
    </submittedName>
</protein>
<dbReference type="Pfam" id="PF03747">
    <property type="entry name" value="ADP_ribosyl_GH"/>
    <property type="match status" value="1"/>
</dbReference>
<comment type="caution">
    <text evidence="1">The sequence shown here is derived from an EMBL/GenBank/DDBJ whole genome shotgun (WGS) entry which is preliminary data.</text>
</comment>
<dbReference type="InterPro" id="IPR050792">
    <property type="entry name" value="ADP-ribosylglycohydrolase"/>
</dbReference>
<keyword evidence="2" id="KW-1185">Reference proteome</keyword>
<dbReference type="InterPro" id="IPR036705">
    <property type="entry name" value="Ribosyl_crysJ1_sf"/>
</dbReference>
<reference evidence="1 2" key="1">
    <citation type="submission" date="2023-11" db="EMBL/GenBank/DDBJ databases">
        <title>Streptococcus wuxiensis sp. nov., Streptococcus jiangnanensis sp. nov., Streptococcus fermentans sp. nov., three novel members of the genus Streptococcus isolated from breast milk.</title>
        <authorList>
            <person name="Zhou Y."/>
            <person name="Yang B."/>
        </authorList>
    </citation>
    <scope>NUCLEOTIDE SEQUENCE [LARGE SCALE GENOMIC DNA]</scope>
    <source>
        <strain evidence="1 2">21WXBC0057M1</strain>
    </source>
</reference>
<dbReference type="Proteomes" id="UP001272345">
    <property type="component" value="Unassembled WGS sequence"/>
</dbReference>
<sequence>MLGAVIGDIIGSRFEADNHKSKEFDLFTRDSCPTDDSVMTLAVAKALLASREDWSQLSKNAVKYMQEIGRQYPNCGYGGHFFYWIFSDDPQPYGSYGNGSAMRISPVGFAADSIEQAKALSQAVTEVSHDHPEGLKGAEAVAVAIFLARTGSSHHEIRDYIDKNYYPMDFTLDQIREDYSFDVTCQGSVPQAFQAFFESQDFEDAIRNAISIGGDSDTIAAICGGLAQAYYGIPAPIRNQAMAYLDDRLVEIVDTFESAYPIHPNK</sequence>